<evidence type="ECO:0000313" key="3">
    <source>
        <dbReference type="Proteomes" id="UP000218209"/>
    </source>
</evidence>
<organism evidence="2 3">
    <name type="scientific">Porphyra umbilicalis</name>
    <name type="common">Purple laver</name>
    <name type="synonym">Red alga</name>
    <dbReference type="NCBI Taxonomy" id="2786"/>
    <lineage>
        <taxon>Eukaryota</taxon>
        <taxon>Rhodophyta</taxon>
        <taxon>Bangiophyceae</taxon>
        <taxon>Bangiales</taxon>
        <taxon>Bangiaceae</taxon>
        <taxon>Porphyra</taxon>
    </lineage>
</organism>
<accession>A0A1X6NX93</accession>
<dbReference type="Proteomes" id="UP000218209">
    <property type="component" value="Unassembled WGS sequence"/>
</dbReference>
<gene>
    <name evidence="2" type="ORF">BU14_0375s0003</name>
</gene>
<dbReference type="AlphaFoldDB" id="A0A1X6NX93"/>
<feature type="compositionally biased region" description="Polar residues" evidence="1">
    <location>
        <begin position="30"/>
        <end position="42"/>
    </location>
</feature>
<evidence type="ECO:0000313" key="2">
    <source>
        <dbReference type="EMBL" id="OSX73116.1"/>
    </source>
</evidence>
<reference evidence="2 3" key="1">
    <citation type="submission" date="2017-03" db="EMBL/GenBank/DDBJ databases">
        <title>WGS assembly of Porphyra umbilicalis.</title>
        <authorList>
            <person name="Brawley S.H."/>
            <person name="Blouin N.A."/>
            <person name="Ficko-Blean E."/>
            <person name="Wheeler G.L."/>
            <person name="Lohr M."/>
            <person name="Goodson H.V."/>
            <person name="Jenkins J.W."/>
            <person name="Blaby-Haas C.E."/>
            <person name="Helliwell K.E."/>
            <person name="Chan C."/>
            <person name="Marriage T."/>
            <person name="Bhattacharya D."/>
            <person name="Klein A.S."/>
            <person name="Badis Y."/>
            <person name="Brodie J."/>
            <person name="Cao Y."/>
            <person name="Collen J."/>
            <person name="Dittami S.M."/>
            <person name="Gachon C.M."/>
            <person name="Green B.R."/>
            <person name="Karpowicz S."/>
            <person name="Kim J.W."/>
            <person name="Kudahl U."/>
            <person name="Lin S."/>
            <person name="Michel G."/>
            <person name="Mittag M."/>
            <person name="Olson B.J."/>
            <person name="Pangilinan J."/>
            <person name="Peng Y."/>
            <person name="Qiu H."/>
            <person name="Shu S."/>
            <person name="Singer J.T."/>
            <person name="Smith A.G."/>
            <person name="Sprecher B.N."/>
            <person name="Wagner V."/>
            <person name="Wang W."/>
            <person name="Wang Z.-Y."/>
            <person name="Yan J."/>
            <person name="Yarish C."/>
            <person name="Zoeuner-Riek S."/>
            <person name="Zhuang Y."/>
            <person name="Zou Y."/>
            <person name="Lindquist E.A."/>
            <person name="Grimwood J."/>
            <person name="Barry K."/>
            <person name="Rokhsar D.S."/>
            <person name="Schmutz J."/>
            <person name="Stiller J.W."/>
            <person name="Grossman A.R."/>
            <person name="Prochnik S.E."/>
        </authorList>
    </citation>
    <scope>NUCLEOTIDE SEQUENCE [LARGE SCALE GENOMIC DNA]</scope>
    <source>
        <strain evidence="2">4086291</strain>
    </source>
</reference>
<name>A0A1X6NX93_PORUM</name>
<protein>
    <submittedName>
        <fullName evidence="2">Uncharacterized protein</fullName>
    </submittedName>
</protein>
<keyword evidence="3" id="KW-1185">Reference proteome</keyword>
<feature type="compositionally biased region" description="Polar residues" evidence="1">
    <location>
        <begin position="124"/>
        <end position="150"/>
    </location>
</feature>
<proteinExistence type="predicted"/>
<evidence type="ECO:0000256" key="1">
    <source>
        <dbReference type="SAM" id="MobiDB-lite"/>
    </source>
</evidence>
<sequence length="325" mass="33801">MAPPPSTPGVNVTPVPPVPTVADEAAPLVTSATSTPTRTGKLSSEGPAAAAMSGRARRKNPFKARTPPLTVASAAAPKPPSPSVDKASAPLAALLQHPLTDTPPPPSPTGACEPRPLEAADSGEPSTATASTRRSGYITRSVSFFSSPTTGLPVVTEHLAHSPMSAGELSPPGKGRKRVATTRGAPVGAADRPPASKRQRRLSERLRSRIENAADEEGDAGEAEPVVRLAVSVAGRPDSSECDLLSSAGKVVAKTRLVKSRKVFHGIPVDPDVVVVSVHAVSDALYKYPSQSRYALPGRRRRTKRLADLLGSEVVWSCEHIAFAS</sequence>
<feature type="region of interest" description="Disordered" evidence="1">
    <location>
        <begin position="1"/>
        <end position="202"/>
    </location>
</feature>
<dbReference type="EMBL" id="KV919017">
    <property type="protein sequence ID" value="OSX73116.1"/>
    <property type="molecule type" value="Genomic_DNA"/>
</dbReference>